<dbReference type="PRINTS" id="PR00455">
    <property type="entry name" value="HTHTETR"/>
</dbReference>
<proteinExistence type="predicted"/>
<keyword evidence="1 2" id="KW-0238">DNA-binding</keyword>
<sequence length="235" mass="26459">MYQEDGGVIPKPTRGRPKLALEDNETRERILNTAQRLFAQKGFDRVNLRELTREAKTHLAAVNYYFGTKDQLLIALVKRASEEICTERQRLLSQALEQDLPRQDKVAAILKALLKPSISLPTENQDNVSSGSLLARAANLGFSSDLLLALKEHNAQLKPFIDALIEILPNAGREEISWQVYFLLNIEQAVHTQIEKVEHYLENLEGVIDENDLLDRVISFAVPGLLSLAEQAEVH</sequence>
<dbReference type="PROSITE" id="PS50977">
    <property type="entry name" value="HTH_TETR_2"/>
    <property type="match status" value="1"/>
</dbReference>
<dbReference type="InterPro" id="IPR001647">
    <property type="entry name" value="HTH_TetR"/>
</dbReference>
<name>A0ABQ0A5Q3_9GAMM</name>
<dbReference type="Proteomes" id="UP001465153">
    <property type="component" value="Unassembled WGS sequence"/>
</dbReference>
<protein>
    <submittedName>
        <fullName evidence="4">TetR/AcrR family transcriptional regulator</fullName>
    </submittedName>
</protein>
<gene>
    <name evidence="4" type="ORF">NBRC116591_07880</name>
</gene>
<feature type="DNA-binding region" description="H-T-H motif" evidence="2">
    <location>
        <begin position="47"/>
        <end position="66"/>
    </location>
</feature>
<evidence type="ECO:0000313" key="5">
    <source>
        <dbReference type="Proteomes" id="UP001465153"/>
    </source>
</evidence>
<dbReference type="Gene3D" id="1.10.357.10">
    <property type="entry name" value="Tetracycline Repressor, domain 2"/>
    <property type="match status" value="1"/>
</dbReference>
<evidence type="ECO:0000256" key="1">
    <source>
        <dbReference type="ARBA" id="ARBA00023125"/>
    </source>
</evidence>
<accession>A0ABQ0A5Q3</accession>
<dbReference type="InterPro" id="IPR050109">
    <property type="entry name" value="HTH-type_TetR-like_transc_reg"/>
</dbReference>
<reference evidence="4 5" key="1">
    <citation type="submission" date="2024-04" db="EMBL/GenBank/DDBJ databases">
        <title>Draft genome sequence of Sessilibacter corallicola NBRC 116591.</title>
        <authorList>
            <person name="Miyakawa T."/>
            <person name="Kusuya Y."/>
            <person name="Miura T."/>
        </authorList>
    </citation>
    <scope>NUCLEOTIDE SEQUENCE [LARGE SCALE GENOMIC DNA]</scope>
    <source>
        <strain evidence="4 5">KU-00831-HH</strain>
    </source>
</reference>
<dbReference type="PANTHER" id="PTHR30055:SF235">
    <property type="entry name" value="TRANSCRIPTIONAL REGULATORY PROTEIN"/>
    <property type="match status" value="1"/>
</dbReference>
<dbReference type="InterPro" id="IPR036271">
    <property type="entry name" value="Tet_transcr_reg_TetR-rel_C_sf"/>
</dbReference>
<keyword evidence="5" id="KW-1185">Reference proteome</keyword>
<evidence type="ECO:0000259" key="3">
    <source>
        <dbReference type="PROSITE" id="PS50977"/>
    </source>
</evidence>
<evidence type="ECO:0000313" key="4">
    <source>
        <dbReference type="EMBL" id="GAA6166978.1"/>
    </source>
</evidence>
<dbReference type="EMBL" id="BAABWN010000002">
    <property type="protein sequence ID" value="GAA6166978.1"/>
    <property type="molecule type" value="Genomic_DNA"/>
</dbReference>
<dbReference type="InterPro" id="IPR009057">
    <property type="entry name" value="Homeodomain-like_sf"/>
</dbReference>
<comment type="caution">
    <text evidence="4">The sequence shown here is derived from an EMBL/GenBank/DDBJ whole genome shotgun (WGS) entry which is preliminary data.</text>
</comment>
<organism evidence="4 5">
    <name type="scientific">Sessilibacter corallicola</name>
    <dbReference type="NCBI Taxonomy" id="2904075"/>
    <lineage>
        <taxon>Bacteria</taxon>
        <taxon>Pseudomonadati</taxon>
        <taxon>Pseudomonadota</taxon>
        <taxon>Gammaproteobacteria</taxon>
        <taxon>Cellvibrionales</taxon>
        <taxon>Cellvibrionaceae</taxon>
        <taxon>Sessilibacter</taxon>
    </lineage>
</organism>
<dbReference type="InterPro" id="IPR041586">
    <property type="entry name" value="PsrA_TetR_C"/>
</dbReference>
<dbReference type="PANTHER" id="PTHR30055">
    <property type="entry name" value="HTH-TYPE TRANSCRIPTIONAL REGULATOR RUTR"/>
    <property type="match status" value="1"/>
</dbReference>
<evidence type="ECO:0000256" key="2">
    <source>
        <dbReference type="PROSITE-ProRule" id="PRU00335"/>
    </source>
</evidence>
<dbReference type="SUPFAM" id="SSF48498">
    <property type="entry name" value="Tetracyclin repressor-like, C-terminal domain"/>
    <property type="match status" value="1"/>
</dbReference>
<dbReference type="RefSeq" id="WP_233087818.1">
    <property type="nucleotide sequence ID" value="NZ_BAABWN010000002.1"/>
</dbReference>
<dbReference type="Pfam" id="PF17939">
    <property type="entry name" value="TetR_C_30"/>
    <property type="match status" value="1"/>
</dbReference>
<dbReference type="Pfam" id="PF00440">
    <property type="entry name" value="TetR_N"/>
    <property type="match status" value="1"/>
</dbReference>
<feature type="domain" description="HTH tetR-type" evidence="3">
    <location>
        <begin position="24"/>
        <end position="84"/>
    </location>
</feature>
<dbReference type="SUPFAM" id="SSF46689">
    <property type="entry name" value="Homeodomain-like"/>
    <property type="match status" value="1"/>
</dbReference>